<dbReference type="Proteomes" id="UP001143856">
    <property type="component" value="Unassembled WGS sequence"/>
</dbReference>
<evidence type="ECO:0000313" key="1">
    <source>
        <dbReference type="EMBL" id="KAJ2985833.1"/>
    </source>
</evidence>
<proteinExistence type="predicted"/>
<reference evidence="1" key="1">
    <citation type="submission" date="2022-10" db="EMBL/GenBank/DDBJ databases">
        <title>Genome Sequence of Xylaria curta.</title>
        <authorList>
            <person name="Buettner E."/>
        </authorList>
    </citation>
    <scope>NUCLEOTIDE SEQUENCE</scope>
    <source>
        <strain evidence="1">Babe10</strain>
    </source>
</reference>
<sequence length="82" mass="8460">MRLRGIFLAAAIPGATALHQRVVVHQTGAVDLPTPRSNMSNFTETIASAPPPPLKTAVSDKPAVEASIMGLVVFSAAGLVLL</sequence>
<dbReference type="EMBL" id="JAPDGR010001041">
    <property type="protein sequence ID" value="KAJ2985833.1"/>
    <property type="molecule type" value="Genomic_DNA"/>
</dbReference>
<comment type="caution">
    <text evidence="1">The sequence shown here is derived from an EMBL/GenBank/DDBJ whole genome shotgun (WGS) entry which is preliminary data.</text>
</comment>
<protein>
    <submittedName>
        <fullName evidence="1">Uncharacterized protein</fullName>
    </submittedName>
</protein>
<organism evidence="1 2">
    <name type="scientific">Xylaria curta</name>
    <dbReference type="NCBI Taxonomy" id="42375"/>
    <lineage>
        <taxon>Eukaryota</taxon>
        <taxon>Fungi</taxon>
        <taxon>Dikarya</taxon>
        <taxon>Ascomycota</taxon>
        <taxon>Pezizomycotina</taxon>
        <taxon>Sordariomycetes</taxon>
        <taxon>Xylariomycetidae</taxon>
        <taxon>Xylariales</taxon>
        <taxon>Xylariaceae</taxon>
        <taxon>Xylaria</taxon>
    </lineage>
</organism>
<evidence type="ECO:0000313" key="2">
    <source>
        <dbReference type="Proteomes" id="UP001143856"/>
    </source>
</evidence>
<name>A0ACC1P235_9PEZI</name>
<accession>A0ACC1P235</accession>
<keyword evidence="2" id="KW-1185">Reference proteome</keyword>
<gene>
    <name evidence="1" type="ORF">NUW58_g5325</name>
</gene>